<dbReference type="RefSeq" id="WP_101781221.1">
    <property type="nucleotide sequence ID" value="NZ_JAHLQJ010000005.1"/>
</dbReference>
<accession>A0ABS6FMZ4</accession>
<evidence type="ECO:0000313" key="2">
    <source>
        <dbReference type="EMBL" id="MBU5671589.1"/>
    </source>
</evidence>
<proteinExistence type="predicted"/>
<keyword evidence="3" id="KW-1185">Reference proteome</keyword>
<dbReference type="EMBL" id="JAHLQJ010000005">
    <property type="protein sequence ID" value="MBU5671589.1"/>
    <property type="molecule type" value="Genomic_DNA"/>
</dbReference>
<reference evidence="2 3" key="1">
    <citation type="submission" date="2021-06" db="EMBL/GenBank/DDBJ databases">
        <authorList>
            <person name="Sun Q."/>
            <person name="Li D."/>
        </authorList>
    </citation>
    <scope>NUCLEOTIDE SEQUENCE [LARGE SCALE GENOMIC DNA]</scope>
    <source>
        <strain evidence="2 3">MSJ-6</strain>
    </source>
</reference>
<gene>
    <name evidence="2" type="ORF">KQJ23_07055</name>
</gene>
<feature type="compositionally biased region" description="Basic residues" evidence="1">
    <location>
        <begin position="57"/>
        <end position="66"/>
    </location>
</feature>
<evidence type="ECO:0000313" key="3">
    <source>
        <dbReference type="Proteomes" id="UP000743001"/>
    </source>
</evidence>
<feature type="compositionally biased region" description="Basic and acidic residues" evidence="1">
    <location>
        <begin position="22"/>
        <end position="31"/>
    </location>
</feature>
<feature type="region of interest" description="Disordered" evidence="1">
    <location>
        <begin position="22"/>
        <end position="66"/>
    </location>
</feature>
<sequence length="66" mass="7554">MIFVSENTNEPRKIDLAEAMRQKLQQKKEQQKNASKPGMNGSLQTKALRTQNNKKPNNQRRRTGGS</sequence>
<name>A0ABS6FMZ4_9BACL</name>
<comment type="caution">
    <text evidence="2">The sequence shown here is derived from an EMBL/GenBank/DDBJ whole genome shotgun (WGS) entry which is preliminary data.</text>
</comment>
<organism evidence="2 3">
    <name type="scientific">Paenibacillus brevis</name>
    <dbReference type="NCBI Taxonomy" id="2841508"/>
    <lineage>
        <taxon>Bacteria</taxon>
        <taxon>Bacillati</taxon>
        <taxon>Bacillota</taxon>
        <taxon>Bacilli</taxon>
        <taxon>Bacillales</taxon>
        <taxon>Paenibacillaceae</taxon>
        <taxon>Paenibacillus</taxon>
    </lineage>
</organism>
<evidence type="ECO:0000256" key="1">
    <source>
        <dbReference type="SAM" id="MobiDB-lite"/>
    </source>
</evidence>
<protein>
    <submittedName>
        <fullName evidence="2">Uncharacterized protein</fullName>
    </submittedName>
</protein>
<dbReference type="Proteomes" id="UP000743001">
    <property type="component" value="Unassembled WGS sequence"/>
</dbReference>